<feature type="compositionally biased region" description="Polar residues" evidence="1">
    <location>
        <begin position="175"/>
        <end position="198"/>
    </location>
</feature>
<dbReference type="Proteomes" id="UP000267029">
    <property type="component" value="Unassembled WGS sequence"/>
</dbReference>
<evidence type="ECO:0000313" key="3">
    <source>
        <dbReference type="Proteomes" id="UP000267029"/>
    </source>
</evidence>
<dbReference type="WBParaSite" id="MCU_000402-RA">
    <property type="protein sequence ID" value="MCU_000402-RA"/>
    <property type="gene ID" value="MCU_000402"/>
</dbReference>
<evidence type="ECO:0000313" key="4">
    <source>
        <dbReference type="WBParaSite" id="MCU_000402-RA"/>
    </source>
</evidence>
<sequence length="245" mass="28386">MVSWLCGTNLFHRFHEGLFRRLAVNRTRNSSLSDRPLTLKTQLVETLSERDSYETVDLRNNLENYERFLLNELEELAKSGIGKHCSIDEVNRHSNSLDGSMCAQELYEKQLQALWSRTILKVEKNFTKEKKNHVKRAVKLSGDWPLSFFHFISPSGKVKKTITHDHHQEGRESPFNESDTLNDCSWRGTDTNTGNQLKPINKQGKVDEENKLFPKAPRKVMLVNSLARSRLPPDRVLTVRSKRLK</sequence>
<feature type="region of interest" description="Disordered" evidence="1">
    <location>
        <begin position="165"/>
        <end position="207"/>
    </location>
</feature>
<name>A0A0R3UEH9_MESCO</name>
<gene>
    <name evidence="2" type="ORF">MCOS_LOCUS5411</name>
</gene>
<organism evidence="4">
    <name type="scientific">Mesocestoides corti</name>
    <name type="common">Flatworm</name>
    <dbReference type="NCBI Taxonomy" id="53468"/>
    <lineage>
        <taxon>Eukaryota</taxon>
        <taxon>Metazoa</taxon>
        <taxon>Spiralia</taxon>
        <taxon>Lophotrochozoa</taxon>
        <taxon>Platyhelminthes</taxon>
        <taxon>Cestoda</taxon>
        <taxon>Eucestoda</taxon>
        <taxon>Cyclophyllidea</taxon>
        <taxon>Mesocestoididae</taxon>
        <taxon>Mesocestoides</taxon>
    </lineage>
</organism>
<evidence type="ECO:0000256" key="1">
    <source>
        <dbReference type="SAM" id="MobiDB-lite"/>
    </source>
</evidence>
<dbReference type="AlphaFoldDB" id="A0A0R3UEH9"/>
<accession>A0A0R3UEH9</accession>
<reference evidence="2 3" key="1">
    <citation type="submission" date="2018-10" db="EMBL/GenBank/DDBJ databases">
        <authorList>
            <consortium name="Pathogen Informatics"/>
        </authorList>
    </citation>
    <scope>NUCLEOTIDE SEQUENCE [LARGE SCALE GENOMIC DNA]</scope>
</reference>
<keyword evidence="3" id="KW-1185">Reference proteome</keyword>
<reference evidence="4" key="2">
    <citation type="submission" date="2019-11" db="UniProtKB">
        <authorList>
            <consortium name="WormBaseParasite"/>
        </authorList>
    </citation>
    <scope>IDENTIFICATION</scope>
</reference>
<feature type="compositionally biased region" description="Basic and acidic residues" evidence="1">
    <location>
        <begin position="165"/>
        <end position="174"/>
    </location>
</feature>
<dbReference type="EMBL" id="UXSR01005193">
    <property type="protein sequence ID" value="VDD79408.1"/>
    <property type="molecule type" value="Genomic_DNA"/>
</dbReference>
<evidence type="ECO:0000313" key="2">
    <source>
        <dbReference type="EMBL" id="VDD79408.1"/>
    </source>
</evidence>
<proteinExistence type="predicted"/>
<protein>
    <submittedName>
        <fullName evidence="4">Ribosome biogenesis protein NOP53</fullName>
    </submittedName>
</protein>